<reference evidence="2 3" key="1">
    <citation type="journal article" date="2014" name="Genome Announc.">
        <title>Draft Genome Sequence of the Antitrypanosomally Active Sponge-Associated Bacterium Actinokineospora sp. Strain EG49.</title>
        <authorList>
            <person name="Harjes J."/>
            <person name="Ryu T."/>
            <person name="Abdelmohsen U.R."/>
            <person name="Moitinho-Silva L."/>
            <person name="Horn H."/>
            <person name="Ravasi T."/>
            <person name="Hentschel U."/>
        </authorList>
    </citation>
    <scope>NUCLEOTIDE SEQUENCE [LARGE SCALE GENOMIC DNA]</scope>
    <source>
        <strain evidence="2 3">EG49</strain>
    </source>
</reference>
<feature type="region of interest" description="Disordered" evidence="1">
    <location>
        <begin position="1"/>
        <end position="36"/>
    </location>
</feature>
<name>W7ISV9_9PSEU</name>
<evidence type="ECO:0000313" key="3">
    <source>
        <dbReference type="Proteomes" id="UP000019277"/>
    </source>
</evidence>
<evidence type="ECO:0000313" key="2">
    <source>
        <dbReference type="EMBL" id="EWC59832.1"/>
    </source>
</evidence>
<evidence type="ECO:0000256" key="1">
    <source>
        <dbReference type="SAM" id="MobiDB-lite"/>
    </source>
</evidence>
<dbReference type="STRING" id="909613.UO65_4835"/>
<sequence>MRRSADGRSEPTRPLRHQHPAGAAHSVPDGDLTGVHRVGPGERLVGADVPGTWLGSDWRTTYEVVYRMLYADAFPAG</sequence>
<proteinExistence type="predicted"/>
<comment type="caution">
    <text evidence="2">The sequence shown here is derived from an EMBL/GenBank/DDBJ whole genome shotgun (WGS) entry which is preliminary data.</text>
</comment>
<dbReference type="AlphaFoldDB" id="W7ISV9"/>
<gene>
    <name evidence="2" type="ORF">UO65_4835</name>
</gene>
<accession>W7ISV9</accession>
<dbReference type="Proteomes" id="UP000019277">
    <property type="component" value="Unassembled WGS sequence"/>
</dbReference>
<organism evidence="2 3">
    <name type="scientific">Actinokineospora spheciospongiae</name>
    <dbReference type="NCBI Taxonomy" id="909613"/>
    <lineage>
        <taxon>Bacteria</taxon>
        <taxon>Bacillati</taxon>
        <taxon>Actinomycetota</taxon>
        <taxon>Actinomycetes</taxon>
        <taxon>Pseudonocardiales</taxon>
        <taxon>Pseudonocardiaceae</taxon>
        <taxon>Actinokineospora</taxon>
    </lineage>
</organism>
<dbReference type="EMBL" id="AYXG01000184">
    <property type="protein sequence ID" value="EWC59832.1"/>
    <property type="molecule type" value="Genomic_DNA"/>
</dbReference>
<protein>
    <submittedName>
        <fullName evidence="2">Uncharacterized protein</fullName>
    </submittedName>
</protein>
<feature type="compositionally biased region" description="Basic and acidic residues" evidence="1">
    <location>
        <begin position="1"/>
        <end position="13"/>
    </location>
</feature>
<keyword evidence="3" id="KW-1185">Reference proteome</keyword>